<dbReference type="InterPro" id="IPR035211">
    <property type="entry name" value="DUF5325"/>
</dbReference>
<keyword evidence="1" id="KW-0472">Membrane</keyword>
<feature type="transmembrane region" description="Helical" evidence="1">
    <location>
        <begin position="31"/>
        <end position="49"/>
    </location>
</feature>
<gene>
    <name evidence="2" type="ORF">G4D63_01425</name>
</gene>
<protein>
    <submittedName>
        <fullName evidence="2">YlaF family protein</fullName>
    </submittedName>
</protein>
<keyword evidence="3" id="KW-1185">Reference proteome</keyword>
<sequence length="61" mass="6621">MKKIKIPFLVFALLTAFFMILIGIAVAERSILGILVAIAGVIATSGYAFSYKSKLKKNSNE</sequence>
<comment type="caution">
    <text evidence="2">The sequence shown here is derived from an EMBL/GenBank/DDBJ whole genome shotgun (WGS) entry which is preliminary data.</text>
</comment>
<evidence type="ECO:0000313" key="2">
    <source>
        <dbReference type="EMBL" id="NEY70390.1"/>
    </source>
</evidence>
<evidence type="ECO:0000313" key="3">
    <source>
        <dbReference type="Proteomes" id="UP000481043"/>
    </source>
</evidence>
<accession>A0A6M0Q4K6</accession>
<dbReference type="Pfam" id="PF17259">
    <property type="entry name" value="DUF5325"/>
    <property type="match status" value="1"/>
</dbReference>
<organism evidence="2 3">
    <name type="scientific">Bacillus mesophilus</name>
    <dbReference type="NCBI Taxonomy" id="1808955"/>
    <lineage>
        <taxon>Bacteria</taxon>
        <taxon>Bacillati</taxon>
        <taxon>Bacillota</taxon>
        <taxon>Bacilli</taxon>
        <taxon>Bacillales</taxon>
        <taxon>Bacillaceae</taxon>
        <taxon>Bacillus</taxon>
    </lineage>
</organism>
<dbReference type="RefSeq" id="WP_163176953.1">
    <property type="nucleotide sequence ID" value="NZ_JAAIWM010000001.1"/>
</dbReference>
<name>A0A6M0Q4K6_9BACI</name>
<proteinExistence type="predicted"/>
<dbReference type="EMBL" id="JAAIWM010000001">
    <property type="protein sequence ID" value="NEY70390.1"/>
    <property type="molecule type" value="Genomic_DNA"/>
</dbReference>
<keyword evidence="1" id="KW-0812">Transmembrane</keyword>
<dbReference type="Proteomes" id="UP000481043">
    <property type="component" value="Unassembled WGS sequence"/>
</dbReference>
<reference evidence="2 3" key="1">
    <citation type="submission" date="2020-02" db="EMBL/GenBank/DDBJ databases">
        <title>Bacillus aquiflavi sp. nov., isolated from yellow water of strong flavor Chinese baijiu in Yibin region of China.</title>
        <authorList>
            <person name="Xie J."/>
        </authorList>
    </citation>
    <scope>NUCLEOTIDE SEQUENCE [LARGE SCALE GENOMIC DNA]</scope>
    <source>
        <strain evidence="2 3">SA4</strain>
    </source>
</reference>
<dbReference type="AlphaFoldDB" id="A0A6M0Q4K6"/>
<evidence type="ECO:0000256" key="1">
    <source>
        <dbReference type="SAM" id="Phobius"/>
    </source>
</evidence>
<keyword evidence="1" id="KW-1133">Transmembrane helix</keyword>
<feature type="transmembrane region" description="Helical" evidence="1">
    <location>
        <begin position="7"/>
        <end position="25"/>
    </location>
</feature>